<sequence length="35" mass="4160">KRIGLFELEICKNHFSMRVIKTNIEKSMLYSSPFV</sequence>
<protein>
    <submittedName>
        <fullName evidence="1">Uncharacterized protein</fullName>
    </submittedName>
</protein>
<reference evidence="1" key="1">
    <citation type="submission" date="2019-03" db="EMBL/GenBank/DDBJ databases">
        <title>Single cell metagenomics reveals metabolic interactions within the superorganism composed of flagellate Streblomastix strix and complex community of Bacteroidetes bacteria on its surface.</title>
        <authorList>
            <person name="Treitli S.C."/>
            <person name="Kolisko M."/>
            <person name="Husnik F."/>
            <person name="Keeling P."/>
            <person name="Hampl V."/>
        </authorList>
    </citation>
    <scope>NUCLEOTIDE SEQUENCE</scope>
    <source>
        <strain evidence="1">STM</strain>
    </source>
</reference>
<accession>A0A5J4QHY8</accession>
<dbReference type="AlphaFoldDB" id="A0A5J4QHY8"/>
<evidence type="ECO:0000313" key="1">
    <source>
        <dbReference type="EMBL" id="KAA6320548.1"/>
    </source>
</evidence>
<gene>
    <name evidence="1" type="ORF">EZS27_029696</name>
</gene>
<organism evidence="1">
    <name type="scientific">termite gut metagenome</name>
    <dbReference type="NCBI Taxonomy" id="433724"/>
    <lineage>
        <taxon>unclassified sequences</taxon>
        <taxon>metagenomes</taxon>
        <taxon>organismal metagenomes</taxon>
    </lineage>
</organism>
<dbReference type="EMBL" id="SNRY01003555">
    <property type="protein sequence ID" value="KAA6320548.1"/>
    <property type="molecule type" value="Genomic_DNA"/>
</dbReference>
<comment type="caution">
    <text evidence="1">The sequence shown here is derived from an EMBL/GenBank/DDBJ whole genome shotgun (WGS) entry which is preliminary data.</text>
</comment>
<feature type="non-terminal residue" evidence="1">
    <location>
        <position position="1"/>
    </location>
</feature>
<name>A0A5J4QHY8_9ZZZZ</name>
<proteinExistence type="predicted"/>